<evidence type="ECO:0000313" key="4">
    <source>
        <dbReference type="Proteomes" id="UP000473470"/>
    </source>
</evidence>
<dbReference type="Pfam" id="PF06527">
    <property type="entry name" value="TniQ"/>
    <property type="match status" value="1"/>
</dbReference>
<reference evidence="3 4" key="1">
    <citation type="submission" date="2019-09" db="EMBL/GenBank/DDBJ databases">
        <title>Draft genome sequences of 48 bacterial type strains from the CCUG.</title>
        <authorList>
            <person name="Tunovic T."/>
            <person name="Pineiro-Iglesias B."/>
            <person name="Unosson C."/>
            <person name="Inganas E."/>
            <person name="Ohlen M."/>
            <person name="Cardew S."/>
            <person name="Jensie-Markopoulos S."/>
            <person name="Salva-Serra F."/>
            <person name="Jaen-Luchoro D."/>
            <person name="Karlsson R."/>
            <person name="Svensson-Stadler L."/>
            <person name="Chun J."/>
            <person name="Moore E."/>
        </authorList>
    </citation>
    <scope>NUCLEOTIDE SEQUENCE [LARGE SCALE GENOMIC DNA]</scope>
    <source>
        <strain evidence="3 4">CCUG 65686</strain>
    </source>
</reference>
<evidence type="ECO:0000313" key="3">
    <source>
        <dbReference type="EMBL" id="KAB0635999.1"/>
    </source>
</evidence>
<protein>
    <submittedName>
        <fullName evidence="3">TniQ family protein</fullName>
    </submittedName>
</protein>
<dbReference type="RefSeq" id="WP_081057937.1">
    <property type="nucleotide sequence ID" value="NZ_CABVPM010000018.1"/>
</dbReference>
<organism evidence="3 4">
    <name type="scientific">Burkholderia stagnalis</name>
    <dbReference type="NCBI Taxonomy" id="1503054"/>
    <lineage>
        <taxon>Bacteria</taxon>
        <taxon>Pseudomonadati</taxon>
        <taxon>Pseudomonadota</taxon>
        <taxon>Betaproteobacteria</taxon>
        <taxon>Burkholderiales</taxon>
        <taxon>Burkholderiaceae</taxon>
        <taxon>Burkholderia</taxon>
        <taxon>Burkholderia cepacia complex</taxon>
    </lineage>
</organism>
<proteinExistence type="predicted"/>
<dbReference type="InterPro" id="IPR009492">
    <property type="entry name" value="TniQ"/>
</dbReference>
<dbReference type="EMBL" id="VZOK01000032">
    <property type="protein sequence ID" value="KAB0635999.1"/>
    <property type="molecule type" value="Genomic_DNA"/>
</dbReference>
<gene>
    <name evidence="3" type="ORF">F7R25_20985</name>
</gene>
<evidence type="ECO:0000259" key="2">
    <source>
        <dbReference type="Pfam" id="PF06527"/>
    </source>
</evidence>
<dbReference type="Proteomes" id="UP000473470">
    <property type="component" value="Unassembled WGS sequence"/>
</dbReference>
<name>A0A6L3MTB5_9BURK</name>
<dbReference type="AlphaFoldDB" id="A0A6L3MTB5"/>
<evidence type="ECO:0000256" key="1">
    <source>
        <dbReference type="SAM" id="MobiDB-lite"/>
    </source>
</evidence>
<feature type="domain" description="TniQ" evidence="2">
    <location>
        <begin position="11"/>
        <end position="137"/>
    </location>
</feature>
<sequence length="289" mass="33357">MINDHPSLLVVPPPIDDESPASWLLRISEKHHVSCETLLQAFGIKMSNDPDISLRPEDMLRIGRGTGVPEHRLRTLGDTFSAIRQDRFLTRLLVTDKSSSVKYRFCRECLRTDPIPYFRIQWRFLDWKYCPIHRIELSDHCGQCGCSRSGMSLGRISNDKARGIRTCHRCRHSLAALRRSAADARATDTIITLQRHVVTASLIDMEEIDGPVNRCVLRWYLLWYVRQYRPEFGTTVGAQRPRASFLDIGDDLPNILAMYKRRRWGSTLRQSRAPTEPPAVPRKRVIPPW</sequence>
<comment type="caution">
    <text evidence="3">The sequence shown here is derived from an EMBL/GenBank/DDBJ whole genome shotgun (WGS) entry which is preliminary data.</text>
</comment>
<accession>A0A6L3MTB5</accession>
<feature type="region of interest" description="Disordered" evidence="1">
    <location>
        <begin position="267"/>
        <end position="289"/>
    </location>
</feature>